<comment type="cofactor">
    <cofactor evidence="1">
        <name>Mg(2+)</name>
        <dbReference type="ChEBI" id="CHEBI:18420"/>
    </cofactor>
</comment>
<sequence>MGSRRGQSVQSSALNPNSLQKPRTIITTHLNADFDAVASALAAKRLHPNAVICLPGSQEKDIRDFLEAHPKIRDEFTPLRSVDISHCRELIVVDTCQRERIGKFAELLEREGVKVILYDHHPAESDDIKAHQKFYKEVGANSSIMVGLLREKGIGISPEEATLFALGIYEDTGSFQFSSTTPEDLSEAAWLLRTGADLKEIYRLMARRFTPKHITLLNDLMNTAQKMVIRGIPICIAKTSHPEYVEDFSIVVHELMDMERMPVLFVLALLDDQVIVIGRSRESQVNCGEILKELGGGGHGAAASATLKNITLTEAEEKLVQELYKVLGAEPRVSDIMSTPVLHVPPNASIGEAHDALTRYGITVLAVLDGDRCVGLISRRTVEKAIYHGLKDLPVSEYMTTEFKVVSPNDPFSKVQDIIIHDRQRFVPVVEDERCVGVITRTDLLQILTEDKLRKTEPLFEGKEKYRYVNSLLRERLPLWLYDRFKEFGTIGDELGMGVYVVGGFVRDLLLREDNFDVDIVVEGDGVKFAQILKERYGAKISPHEKFKTAQVVFKDGFRLDVATARLEYYEYPAAMPTVSISSLKLDLYRRDFTINTLAIKLNSKEFGLLIDFFGGQRDLKDKCIRVLHSLSFVEDPTRVFRAVRFEQRFGFQIGKHTLRLIKNARRLNIFDKLTGKRLFTELKLILDDRDPEAALLRLKDLDLLEVIHKDLKLTEVVLDRIRAAKGVLSWYELLFKPQKPRQWLLFLLNLVSEFSSRSIKGLCQRLDLTGKNEVLFTKLREEAIKVASILDRESDVRPSKVYRLLRPLPLEHQLFCMCLGKTHVPKKEISRFITEYQDIRPHLKGNDLKSLGIPPGPIYSEILEKLRDARLDGEVETRDDEIDFVQRRWKFSGDPQRL</sequence>
<dbReference type="Pfam" id="PF02272">
    <property type="entry name" value="DHHA1"/>
    <property type="match status" value="1"/>
</dbReference>
<dbReference type="InterPro" id="IPR003156">
    <property type="entry name" value="DHHA1_dom"/>
</dbReference>
<evidence type="ECO:0000256" key="9">
    <source>
        <dbReference type="ARBA" id="ARBA00022842"/>
    </source>
</evidence>
<dbReference type="PANTHER" id="PTHR47788">
    <property type="entry name" value="POLYA POLYMERASE"/>
    <property type="match status" value="1"/>
</dbReference>
<dbReference type="Gene3D" id="3.10.310.30">
    <property type="match status" value="1"/>
</dbReference>
<dbReference type="Gene3D" id="1.10.3090.10">
    <property type="entry name" value="cca-adding enzyme, domain 2"/>
    <property type="match status" value="1"/>
</dbReference>
<dbReference type="InterPro" id="IPR002646">
    <property type="entry name" value="PolA_pol_head_dom"/>
</dbReference>
<evidence type="ECO:0000313" key="15">
    <source>
        <dbReference type="EMBL" id="OCC16551.1"/>
    </source>
</evidence>
<evidence type="ECO:0000256" key="11">
    <source>
        <dbReference type="PROSITE-ProRule" id="PRU00703"/>
    </source>
</evidence>
<dbReference type="GO" id="GO:0000166">
    <property type="term" value="F:nucleotide binding"/>
    <property type="evidence" value="ECO:0007669"/>
    <property type="project" value="UniProtKB-KW"/>
</dbReference>
<keyword evidence="10 12" id="KW-0694">RNA-binding</keyword>
<evidence type="ECO:0000259" key="14">
    <source>
        <dbReference type="PROSITE" id="PS51371"/>
    </source>
</evidence>
<dbReference type="AlphaFoldDB" id="A0A1B9F9T6"/>
<dbReference type="Gene3D" id="3.10.580.10">
    <property type="entry name" value="CBS-domain"/>
    <property type="match status" value="1"/>
</dbReference>
<keyword evidence="9" id="KW-0460">Magnesium</keyword>
<evidence type="ECO:0000256" key="2">
    <source>
        <dbReference type="ARBA" id="ARBA00007265"/>
    </source>
</evidence>
<keyword evidence="8" id="KW-0547">Nucleotide-binding</keyword>
<dbReference type="GO" id="GO:0046872">
    <property type="term" value="F:metal ion binding"/>
    <property type="evidence" value="ECO:0007669"/>
    <property type="project" value="UniProtKB-KW"/>
</dbReference>
<keyword evidence="6" id="KW-0548">Nucleotidyltransferase</keyword>
<dbReference type="InterPro" id="IPR038763">
    <property type="entry name" value="DHH_sf"/>
</dbReference>
<dbReference type="Pfam" id="PF12627">
    <property type="entry name" value="PolyA_pol_RNAbd"/>
    <property type="match status" value="1"/>
</dbReference>
<dbReference type="EMBL" id="MAGO01000001">
    <property type="protein sequence ID" value="OCC16551.1"/>
    <property type="molecule type" value="Genomic_DNA"/>
</dbReference>
<feature type="domain" description="CBS" evidence="14">
    <location>
        <begin position="399"/>
        <end position="456"/>
    </location>
</feature>
<dbReference type="GO" id="GO:0000049">
    <property type="term" value="F:tRNA binding"/>
    <property type="evidence" value="ECO:0007669"/>
    <property type="project" value="UniProtKB-KW"/>
</dbReference>
<dbReference type="Pfam" id="PF01368">
    <property type="entry name" value="DHH"/>
    <property type="match status" value="1"/>
</dbReference>
<comment type="caution">
    <text evidence="15">The sequence shown here is derived from an EMBL/GenBank/DDBJ whole genome shotgun (WGS) entry which is preliminary data.</text>
</comment>
<dbReference type="CDD" id="cd17772">
    <property type="entry name" value="CBS_pair_DHH_polyA_Pol_assoc"/>
    <property type="match status" value="1"/>
</dbReference>
<dbReference type="InterPro" id="IPR001667">
    <property type="entry name" value="DDH_dom"/>
</dbReference>
<evidence type="ECO:0000256" key="1">
    <source>
        <dbReference type="ARBA" id="ARBA00001946"/>
    </source>
</evidence>
<keyword evidence="7" id="KW-0479">Metal-binding</keyword>
<evidence type="ECO:0000256" key="7">
    <source>
        <dbReference type="ARBA" id="ARBA00022723"/>
    </source>
</evidence>
<keyword evidence="5" id="KW-0819">tRNA processing</keyword>
<keyword evidence="3" id="KW-0820">tRNA-binding</keyword>
<dbReference type="Proteomes" id="UP000093080">
    <property type="component" value="Unassembled WGS sequence"/>
</dbReference>
<dbReference type="InterPro" id="IPR043519">
    <property type="entry name" value="NT_sf"/>
</dbReference>
<comment type="similarity">
    <text evidence="2 12">Belongs to the tRNA nucleotidyltransferase/poly(A) polymerase family.</text>
</comment>
<dbReference type="RefSeq" id="WP_083186550.1">
    <property type="nucleotide sequence ID" value="NZ_MAGO01000001.1"/>
</dbReference>
<dbReference type="CDD" id="cd05398">
    <property type="entry name" value="NT_ClassII-CCAase"/>
    <property type="match status" value="1"/>
</dbReference>
<reference evidence="15 16" key="1">
    <citation type="submission" date="2016-06" db="EMBL/GenBank/DDBJ databases">
        <title>Respiratory ammonification of nitrate coupled to the oxidation of elemental sulfur in deep-sea autotrophic thermophilic bacteria.</title>
        <authorList>
            <person name="Slobodkina G.B."/>
            <person name="Mardanov A.V."/>
            <person name="Ravin N.V."/>
            <person name="Frolova A.A."/>
            <person name="Viryasiv M.B."/>
            <person name="Chernyh N.A."/>
            <person name="Bonch-Osmolovskaya E.A."/>
            <person name="Slobodkin A.I."/>
        </authorList>
    </citation>
    <scope>NUCLEOTIDE SEQUENCE [LARGE SCALE GENOMIC DNA]</scope>
    <source>
        <strain evidence="15 16">S69</strain>
    </source>
</reference>
<dbReference type="PROSITE" id="PS51371">
    <property type="entry name" value="CBS"/>
    <property type="match status" value="2"/>
</dbReference>
<feature type="domain" description="CBS" evidence="14">
    <location>
        <begin position="337"/>
        <end position="393"/>
    </location>
</feature>
<evidence type="ECO:0000256" key="13">
    <source>
        <dbReference type="SAM" id="MobiDB-lite"/>
    </source>
</evidence>
<dbReference type="PATRIC" id="fig|1156395.6.peg.373"/>
<dbReference type="PANTHER" id="PTHR47788:SF1">
    <property type="entry name" value="A-ADDING TRNA NUCLEOTIDYLTRANSFERASE"/>
    <property type="match status" value="1"/>
</dbReference>
<evidence type="ECO:0000256" key="4">
    <source>
        <dbReference type="ARBA" id="ARBA00022679"/>
    </source>
</evidence>
<organism evidence="15 16">
    <name type="scientific">Dissulfuribacter thermophilus</name>
    <dbReference type="NCBI Taxonomy" id="1156395"/>
    <lineage>
        <taxon>Bacteria</taxon>
        <taxon>Pseudomonadati</taxon>
        <taxon>Thermodesulfobacteriota</taxon>
        <taxon>Dissulfuribacteria</taxon>
        <taxon>Dissulfuribacterales</taxon>
        <taxon>Dissulfuribacteraceae</taxon>
        <taxon>Dissulfuribacter</taxon>
    </lineage>
</organism>
<dbReference type="GO" id="GO:0008033">
    <property type="term" value="P:tRNA processing"/>
    <property type="evidence" value="ECO:0007669"/>
    <property type="project" value="UniProtKB-KW"/>
</dbReference>
<dbReference type="InterPro" id="IPR052390">
    <property type="entry name" value="tRNA_nt/polyA_polymerase"/>
</dbReference>
<feature type="region of interest" description="Disordered" evidence="13">
    <location>
        <begin position="1"/>
        <end position="20"/>
    </location>
</feature>
<dbReference type="SMART" id="SM00116">
    <property type="entry name" value="CBS"/>
    <property type="match status" value="2"/>
</dbReference>
<dbReference type="Pfam" id="PF01743">
    <property type="entry name" value="PolyA_pol"/>
    <property type="match status" value="1"/>
</dbReference>
<gene>
    <name evidence="15" type="ORF">DBT_0368</name>
</gene>
<dbReference type="InterPro" id="IPR032828">
    <property type="entry name" value="PolyA_RNA-bd"/>
</dbReference>
<dbReference type="SUPFAM" id="SSF81301">
    <property type="entry name" value="Nucleotidyltransferase"/>
    <property type="match status" value="1"/>
</dbReference>
<evidence type="ECO:0000256" key="10">
    <source>
        <dbReference type="ARBA" id="ARBA00022884"/>
    </source>
</evidence>
<keyword evidence="11" id="KW-0129">CBS domain</keyword>
<proteinExistence type="inferred from homology"/>
<dbReference type="Pfam" id="PF00571">
    <property type="entry name" value="CBS"/>
    <property type="match status" value="2"/>
</dbReference>
<evidence type="ECO:0000256" key="5">
    <source>
        <dbReference type="ARBA" id="ARBA00022694"/>
    </source>
</evidence>
<evidence type="ECO:0000313" key="16">
    <source>
        <dbReference type="Proteomes" id="UP000093080"/>
    </source>
</evidence>
<evidence type="ECO:0000256" key="8">
    <source>
        <dbReference type="ARBA" id="ARBA00022741"/>
    </source>
</evidence>
<dbReference type="GO" id="GO:0016779">
    <property type="term" value="F:nucleotidyltransferase activity"/>
    <property type="evidence" value="ECO:0007669"/>
    <property type="project" value="UniProtKB-KW"/>
</dbReference>
<dbReference type="OrthoDB" id="9805698at2"/>
<protein>
    <submittedName>
        <fullName evidence="15">tRNA nucleotidyltransferase, A-adding</fullName>
    </submittedName>
</protein>
<dbReference type="SUPFAM" id="SSF81891">
    <property type="entry name" value="Poly A polymerase C-terminal region-like"/>
    <property type="match status" value="1"/>
</dbReference>
<accession>A0A1B9F9T6</accession>
<dbReference type="InterPro" id="IPR000644">
    <property type="entry name" value="CBS_dom"/>
</dbReference>
<evidence type="ECO:0000256" key="3">
    <source>
        <dbReference type="ARBA" id="ARBA00022555"/>
    </source>
</evidence>
<dbReference type="SUPFAM" id="SSF54631">
    <property type="entry name" value="CBS-domain pair"/>
    <property type="match status" value="1"/>
</dbReference>
<name>A0A1B9F9T6_9BACT</name>
<dbReference type="Gene3D" id="3.30.460.10">
    <property type="entry name" value="Beta Polymerase, domain 2"/>
    <property type="match status" value="1"/>
</dbReference>
<dbReference type="InterPro" id="IPR046342">
    <property type="entry name" value="CBS_dom_sf"/>
</dbReference>
<keyword evidence="4 12" id="KW-0808">Transferase</keyword>
<dbReference type="SUPFAM" id="SSF64182">
    <property type="entry name" value="DHH phosphoesterases"/>
    <property type="match status" value="1"/>
</dbReference>
<dbReference type="Gene3D" id="3.90.1640.10">
    <property type="entry name" value="inorganic pyrophosphatase (n-terminal core)"/>
    <property type="match status" value="1"/>
</dbReference>
<evidence type="ECO:0000256" key="6">
    <source>
        <dbReference type="ARBA" id="ARBA00022695"/>
    </source>
</evidence>
<evidence type="ECO:0000256" key="12">
    <source>
        <dbReference type="RuleBase" id="RU003953"/>
    </source>
</evidence>
<dbReference type="STRING" id="1156395.DBT_0368"/>
<keyword evidence="16" id="KW-1185">Reference proteome</keyword>